<evidence type="ECO:0000259" key="2">
    <source>
        <dbReference type="Pfam" id="PF03551"/>
    </source>
</evidence>
<organism evidence="4 5">
    <name type="scientific">Streptomyces mooreae</name>
    <dbReference type="NCBI Taxonomy" id="3075523"/>
    <lineage>
        <taxon>Bacteria</taxon>
        <taxon>Bacillati</taxon>
        <taxon>Actinomycetota</taxon>
        <taxon>Actinomycetes</taxon>
        <taxon>Kitasatosporales</taxon>
        <taxon>Streptomycetaceae</taxon>
        <taxon>Streptomyces</taxon>
    </lineage>
</organism>
<name>A0ABU2T2Y9_9ACTN</name>
<dbReference type="PANTHER" id="PTHR43252:SF6">
    <property type="entry name" value="NEGATIVE TRANSCRIPTION REGULATOR PADR"/>
    <property type="match status" value="1"/>
</dbReference>
<gene>
    <name evidence="4" type="ORF">RM550_07530</name>
</gene>
<evidence type="ECO:0000313" key="4">
    <source>
        <dbReference type="EMBL" id="MDT0455588.1"/>
    </source>
</evidence>
<dbReference type="Gene3D" id="1.10.10.10">
    <property type="entry name" value="Winged helix-like DNA-binding domain superfamily/Winged helix DNA-binding domain"/>
    <property type="match status" value="1"/>
</dbReference>
<reference evidence="4" key="1">
    <citation type="submission" date="2024-05" db="EMBL/GenBank/DDBJ databases">
        <title>30 novel species of actinomycetes from the DSMZ collection.</title>
        <authorList>
            <person name="Nouioui I."/>
        </authorList>
    </citation>
    <scope>NUCLEOTIDE SEQUENCE</scope>
    <source>
        <strain evidence="4">DSM 41527</strain>
    </source>
</reference>
<evidence type="ECO:0000259" key="3">
    <source>
        <dbReference type="Pfam" id="PF10400"/>
    </source>
</evidence>
<evidence type="ECO:0000313" key="5">
    <source>
        <dbReference type="Proteomes" id="UP001180551"/>
    </source>
</evidence>
<dbReference type="EMBL" id="JAVRFE010000007">
    <property type="protein sequence ID" value="MDT0455588.1"/>
    <property type="molecule type" value="Genomic_DNA"/>
</dbReference>
<protein>
    <submittedName>
        <fullName evidence="4">PadR family transcriptional regulator</fullName>
    </submittedName>
</protein>
<dbReference type="Proteomes" id="UP001180551">
    <property type="component" value="Unassembled WGS sequence"/>
</dbReference>
<dbReference type="Pfam" id="PF03551">
    <property type="entry name" value="PadR"/>
    <property type="match status" value="1"/>
</dbReference>
<dbReference type="PANTHER" id="PTHR43252">
    <property type="entry name" value="TRANSCRIPTIONAL REGULATOR YQJI"/>
    <property type="match status" value="1"/>
</dbReference>
<dbReference type="Pfam" id="PF10400">
    <property type="entry name" value="Vir_act_alpha_C"/>
    <property type="match status" value="1"/>
</dbReference>
<dbReference type="InterPro" id="IPR036388">
    <property type="entry name" value="WH-like_DNA-bd_sf"/>
</dbReference>
<dbReference type="SUPFAM" id="SSF46785">
    <property type="entry name" value="Winged helix' DNA-binding domain"/>
    <property type="match status" value="1"/>
</dbReference>
<dbReference type="InterPro" id="IPR036390">
    <property type="entry name" value="WH_DNA-bd_sf"/>
</dbReference>
<proteinExistence type="predicted"/>
<accession>A0ABU2T2Y9</accession>
<dbReference type="InterPro" id="IPR005149">
    <property type="entry name" value="Tscrpt_reg_PadR_N"/>
</dbReference>
<sequence>MSLRHAVLGLLAEAPASGYDLMKLFNASLSSVWPATQSQVYGELTKLTTAGLVEVAAHGPRGRKEYAITEDGLTELRHWLTAVEPSGPQRHDGLLRVFFLGIVTPLEAQTFLLHQAERAARTRATLEHIEETAEWDEEMISVYGRIALEYGLRMSATQEEWARWAAGEVTSAKAKRASELARKQHEEGRQNEGRQQEGQGKKGAEKEGRQNEAE</sequence>
<dbReference type="InterPro" id="IPR018309">
    <property type="entry name" value="Tscrpt_reg_PadR_C"/>
</dbReference>
<comment type="caution">
    <text evidence="4">The sequence shown here is derived from an EMBL/GenBank/DDBJ whole genome shotgun (WGS) entry which is preliminary data.</text>
</comment>
<feature type="compositionally biased region" description="Basic and acidic residues" evidence="1">
    <location>
        <begin position="176"/>
        <end position="214"/>
    </location>
</feature>
<evidence type="ECO:0000256" key="1">
    <source>
        <dbReference type="SAM" id="MobiDB-lite"/>
    </source>
</evidence>
<feature type="region of interest" description="Disordered" evidence="1">
    <location>
        <begin position="173"/>
        <end position="214"/>
    </location>
</feature>
<keyword evidence="5" id="KW-1185">Reference proteome</keyword>
<feature type="domain" description="Transcription regulator PadR C-terminal" evidence="3">
    <location>
        <begin position="90"/>
        <end position="167"/>
    </location>
</feature>
<dbReference type="RefSeq" id="WP_311622923.1">
    <property type="nucleotide sequence ID" value="NZ_JAVRFE010000007.1"/>
</dbReference>
<feature type="domain" description="Transcription regulator PadR N-terminal" evidence="2">
    <location>
        <begin position="7"/>
        <end position="77"/>
    </location>
</feature>